<gene>
    <name evidence="8" type="ORF">EVEC_LOCUS4273</name>
</gene>
<dbReference type="AlphaFoldDB" id="A0A0N4V3E2"/>
<evidence type="ECO:0000256" key="3">
    <source>
        <dbReference type="ARBA" id="ARBA00022448"/>
    </source>
</evidence>
<evidence type="ECO:0000313" key="8">
    <source>
        <dbReference type="EMBL" id="VDD89522.1"/>
    </source>
</evidence>
<dbReference type="GO" id="GO:0006900">
    <property type="term" value="P:vesicle budding from membrane"/>
    <property type="evidence" value="ECO:0007669"/>
    <property type="project" value="TreeGrafter"/>
</dbReference>
<accession>A0A0N4V3E2</accession>
<evidence type="ECO:0000256" key="2">
    <source>
        <dbReference type="ARBA" id="ARBA00006190"/>
    </source>
</evidence>
<keyword evidence="5" id="KW-0653">Protein transport</keyword>
<sequence length="151" mass="17028">MENQKRAAKELLQAGKKDRALLILKKKRLLENLINRSLNQLNTLEKMVYSIEEASMQATVVEGLKSGNEALKEINKMFSIDEVEKIMDETREAAEYQEVSFNSGAQLTENDMEEVNAELEALVAGETENLQFPAVPSEPLPSREEKEKSIS</sequence>
<dbReference type="OrthoDB" id="441172at2759"/>
<dbReference type="PANTHER" id="PTHR22761:SF5">
    <property type="entry name" value="CHARGED MULTIVESICULAR BODY PROTEIN 6"/>
    <property type="match status" value="1"/>
</dbReference>
<reference evidence="8 9" key="2">
    <citation type="submission" date="2018-10" db="EMBL/GenBank/DDBJ databases">
        <authorList>
            <consortium name="Pathogen Informatics"/>
        </authorList>
    </citation>
    <scope>NUCLEOTIDE SEQUENCE [LARGE SCALE GENOMIC DNA]</scope>
</reference>
<organism evidence="10">
    <name type="scientific">Enterobius vermicularis</name>
    <name type="common">Human pinworm</name>
    <dbReference type="NCBI Taxonomy" id="51028"/>
    <lineage>
        <taxon>Eukaryota</taxon>
        <taxon>Metazoa</taxon>
        <taxon>Ecdysozoa</taxon>
        <taxon>Nematoda</taxon>
        <taxon>Chromadorea</taxon>
        <taxon>Rhabditida</taxon>
        <taxon>Spirurina</taxon>
        <taxon>Oxyuridomorpha</taxon>
        <taxon>Oxyuroidea</taxon>
        <taxon>Oxyuridae</taxon>
        <taxon>Enterobius</taxon>
    </lineage>
</organism>
<evidence type="ECO:0000256" key="4">
    <source>
        <dbReference type="ARBA" id="ARBA00022753"/>
    </source>
</evidence>
<dbReference type="Pfam" id="PF03357">
    <property type="entry name" value="Snf7"/>
    <property type="match status" value="1"/>
</dbReference>
<evidence type="ECO:0000256" key="1">
    <source>
        <dbReference type="ARBA" id="ARBA00004608"/>
    </source>
</evidence>
<evidence type="ECO:0000313" key="10">
    <source>
        <dbReference type="WBParaSite" id="EVEC_0000456501-mRNA-1"/>
    </source>
</evidence>
<dbReference type="InterPro" id="IPR005024">
    <property type="entry name" value="Snf7_fam"/>
</dbReference>
<protein>
    <submittedName>
        <fullName evidence="10">Charged multivesicular body protein 6</fullName>
    </submittedName>
</protein>
<comment type="subcellular location">
    <subcellularLocation>
        <location evidence="1">Endosome membrane</location>
    </subcellularLocation>
</comment>
<evidence type="ECO:0000256" key="7">
    <source>
        <dbReference type="SAM" id="MobiDB-lite"/>
    </source>
</evidence>
<feature type="region of interest" description="Disordered" evidence="7">
    <location>
        <begin position="127"/>
        <end position="151"/>
    </location>
</feature>
<dbReference type="GO" id="GO:0000815">
    <property type="term" value="C:ESCRT III complex"/>
    <property type="evidence" value="ECO:0007669"/>
    <property type="project" value="TreeGrafter"/>
</dbReference>
<dbReference type="STRING" id="51028.A0A0N4V3E2"/>
<dbReference type="WBParaSite" id="EVEC_0000456501-mRNA-1">
    <property type="protein sequence ID" value="EVEC_0000456501-mRNA-1"/>
    <property type="gene ID" value="EVEC_0000456501"/>
</dbReference>
<evidence type="ECO:0000256" key="6">
    <source>
        <dbReference type="ARBA" id="ARBA00023136"/>
    </source>
</evidence>
<name>A0A0N4V3E2_ENTVE</name>
<feature type="compositionally biased region" description="Basic and acidic residues" evidence="7">
    <location>
        <begin position="141"/>
        <end position="151"/>
    </location>
</feature>
<proteinExistence type="inferred from homology"/>
<keyword evidence="6" id="KW-0472">Membrane</keyword>
<dbReference type="Gene3D" id="6.10.140.1230">
    <property type="match status" value="1"/>
</dbReference>
<dbReference type="EMBL" id="UXUI01007812">
    <property type="protein sequence ID" value="VDD89522.1"/>
    <property type="molecule type" value="Genomic_DNA"/>
</dbReference>
<evidence type="ECO:0000256" key="5">
    <source>
        <dbReference type="ARBA" id="ARBA00022927"/>
    </source>
</evidence>
<evidence type="ECO:0000313" key="9">
    <source>
        <dbReference type="Proteomes" id="UP000274131"/>
    </source>
</evidence>
<keyword evidence="4" id="KW-0967">Endosome</keyword>
<keyword evidence="3" id="KW-0813">Transport</keyword>
<dbReference type="GO" id="GO:0032511">
    <property type="term" value="P:late endosome to vacuole transport via multivesicular body sorting pathway"/>
    <property type="evidence" value="ECO:0007669"/>
    <property type="project" value="TreeGrafter"/>
</dbReference>
<dbReference type="PANTHER" id="PTHR22761">
    <property type="entry name" value="CHARGED MULTIVESICULAR BODY PROTEIN"/>
    <property type="match status" value="1"/>
</dbReference>
<reference evidence="10" key="1">
    <citation type="submission" date="2017-02" db="UniProtKB">
        <authorList>
            <consortium name="WormBaseParasite"/>
        </authorList>
    </citation>
    <scope>IDENTIFICATION</scope>
</reference>
<dbReference type="GO" id="GO:0015031">
    <property type="term" value="P:protein transport"/>
    <property type="evidence" value="ECO:0007669"/>
    <property type="project" value="UniProtKB-KW"/>
</dbReference>
<comment type="similarity">
    <text evidence="2">Belongs to the SNF7 family.</text>
</comment>
<dbReference type="Proteomes" id="UP000274131">
    <property type="component" value="Unassembled WGS sequence"/>
</dbReference>
<keyword evidence="9" id="KW-1185">Reference proteome</keyword>
<dbReference type="GO" id="GO:0005771">
    <property type="term" value="C:multivesicular body"/>
    <property type="evidence" value="ECO:0007669"/>
    <property type="project" value="TreeGrafter"/>
</dbReference>